<sequence length="79" mass="8483">MHQHAQLPPSTSTTPTFNPFFSHERLSSTTPATSASPRTGSAVGLRPSRLSPPSASLSGKRLALVLGLVLWVFLAWDRV</sequence>
<comment type="caution">
    <text evidence="2">The sequence shown here is derived from an EMBL/GenBank/DDBJ whole genome shotgun (WGS) entry which is preliminary data.</text>
</comment>
<feature type="compositionally biased region" description="Low complexity" evidence="1">
    <location>
        <begin position="8"/>
        <end position="57"/>
    </location>
</feature>
<evidence type="ECO:0000256" key="1">
    <source>
        <dbReference type="SAM" id="MobiDB-lite"/>
    </source>
</evidence>
<gene>
    <name evidence="2" type="ORF">JKIAZH3_G2526</name>
</gene>
<protein>
    <submittedName>
        <fullName evidence="2">Uncharacterized protein</fullName>
    </submittedName>
</protein>
<name>A0ABN7J8V2_9BASI</name>
<organism evidence="2 3">
    <name type="scientific">Tilletia caries</name>
    <name type="common">wheat bunt fungus</name>
    <dbReference type="NCBI Taxonomy" id="13290"/>
    <lineage>
        <taxon>Eukaryota</taxon>
        <taxon>Fungi</taxon>
        <taxon>Dikarya</taxon>
        <taxon>Basidiomycota</taxon>
        <taxon>Ustilaginomycotina</taxon>
        <taxon>Exobasidiomycetes</taxon>
        <taxon>Tilletiales</taxon>
        <taxon>Tilletiaceae</taxon>
        <taxon>Tilletia</taxon>
    </lineage>
</organism>
<reference evidence="2" key="1">
    <citation type="submission" date="2020-10" db="EMBL/GenBank/DDBJ databases">
        <authorList>
            <person name="Sedaghatjoo S."/>
        </authorList>
    </citation>
    <scope>NUCLEOTIDE SEQUENCE</scope>
    <source>
        <strain evidence="2">AZH3</strain>
    </source>
</reference>
<dbReference type="Proteomes" id="UP000836402">
    <property type="component" value="Unassembled WGS sequence"/>
</dbReference>
<evidence type="ECO:0000313" key="2">
    <source>
        <dbReference type="EMBL" id="CAD6953050.1"/>
    </source>
</evidence>
<evidence type="ECO:0000313" key="3">
    <source>
        <dbReference type="Proteomes" id="UP000836402"/>
    </source>
</evidence>
<dbReference type="EMBL" id="CAJHJG010005851">
    <property type="protein sequence ID" value="CAD6953050.1"/>
    <property type="molecule type" value="Genomic_DNA"/>
</dbReference>
<accession>A0ABN7J8V2</accession>
<feature type="region of interest" description="Disordered" evidence="1">
    <location>
        <begin position="1"/>
        <end position="57"/>
    </location>
</feature>
<proteinExistence type="predicted"/>
<keyword evidence="3" id="KW-1185">Reference proteome</keyword>